<accession>A0AAW1R1P6</accession>
<dbReference type="CDD" id="cd02801">
    <property type="entry name" value="DUS_like_FMN"/>
    <property type="match status" value="1"/>
</dbReference>
<protein>
    <recommendedName>
        <fullName evidence="9">tRNA-dihydrouridine(16/17) synthase [NAD(P)(+)]</fullName>
        <ecNumber evidence="9">1.3.1.88</ecNumber>
    </recommendedName>
</protein>
<evidence type="ECO:0000259" key="14">
    <source>
        <dbReference type="Pfam" id="PF01207"/>
    </source>
</evidence>
<dbReference type="SUPFAM" id="SSF51395">
    <property type="entry name" value="FMN-linked oxidoreductases"/>
    <property type="match status" value="1"/>
</dbReference>
<evidence type="ECO:0000256" key="12">
    <source>
        <dbReference type="ARBA" id="ARBA00048934"/>
    </source>
</evidence>
<dbReference type="EMBL" id="JALJOU010000056">
    <property type="protein sequence ID" value="KAK9827639.1"/>
    <property type="molecule type" value="Genomic_DNA"/>
</dbReference>
<comment type="catalytic activity">
    <reaction evidence="11">
        <text>5,6-dihydrouridine(16) in tRNA + NADP(+) = uridine(16) in tRNA + NADPH + H(+)</text>
        <dbReference type="Rhea" id="RHEA:53376"/>
        <dbReference type="Rhea" id="RHEA-COMP:13543"/>
        <dbReference type="Rhea" id="RHEA-COMP:13544"/>
        <dbReference type="ChEBI" id="CHEBI:15378"/>
        <dbReference type="ChEBI" id="CHEBI:57783"/>
        <dbReference type="ChEBI" id="CHEBI:58349"/>
        <dbReference type="ChEBI" id="CHEBI:65315"/>
        <dbReference type="ChEBI" id="CHEBI:74443"/>
        <dbReference type="EC" id="1.3.1.88"/>
    </reaction>
    <physiologicalReaction direction="right-to-left" evidence="11">
        <dbReference type="Rhea" id="RHEA:53378"/>
    </physiologicalReaction>
</comment>
<dbReference type="PROSITE" id="PS01136">
    <property type="entry name" value="UPF0034"/>
    <property type="match status" value="1"/>
</dbReference>
<comment type="catalytic activity">
    <reaction evidence="13">
        <text>5,6-dihydrouridine(17) in tRNA + NADP(+) = uridine(17) in tRNA + NADPH + H(+)</text>
        <dbReference type="Rhea" id="RHEA:53368"/>
        <dbReference type="Rhea" id="RHEA-COMP:13541"/>
        <dbReference type="Rhea" id="RHEA-COMP:13542"/>
        <dbReference type="ChEBI" id="CHEBI:15378"/>
        <dbReference type="ChEBI" id="CHEBI:57783"/>
        <dbReference type="ChEBI" id="CHEBI:58349"/>
        <dbReference type="ChEBI" id="CHEBI:65315"/>
        <dbReference type="ChEBI" id="CHEBI:74443"/>
        <dbReference type="EC" id="1.3.1.88"/>
    </reaction>
    <physiologicalReaction direction="right-to-left" evidence="13">
        <dbReference type="Rhea" id="RHEA:53370"/>
    </physiologicalReaction>
</comment>
<feature type="domain" description="DUS-like FMN-binding" evidence="14">
    <location>
        <begin position="47"/>
        <end position="267"/>
    </location>
</feature>
<keyword evidence="7" id="KW-0520">NAD</keyword>
<gene>
    <name evidence="15" type="ORF">WJX81_001911</name>
</gene>
<evidence type="ECO:0000313" key="16">
    <source>
        <dbReference type="Proteomes" id="UP001445335"/>
    </source>
</evidence>
<keyword evidence="16" id="KW-1185">Reference proteome</keyword>
<evidence type="ECO:0000256" key="10">
    <source>
        <dbReference type="ARBA" id="ARBA00047287"/>
    </source>
</evidence>
<evidence type="ECO:0000256" key="6">
    <source>
        <dbReference type="ARBA" id="ARBA00023002"/>
    </source>
</evidence>
<evidence type="ECO:0000256" key="2">
    <source>
        <dbReference type="ARBA" id="ARBA00022630"/>
    </source>
</evidence>
<evidence type="ECO:0000256" key="5">
    <source>
        <dbReference type="ARBA" id="ARBA00022857"/>
    </source>
</evidence>
<evidence type="ECO:0000256" key="4">
    <source>
        <dbReference type="ARBA" id="ARBA00022694"/>
    </source>
</evidence>
<organism evidence="15 16">
    <name type="scientific">Elliptochloris bilobata</name>
    <dbReference type="NCBI Taxonomy" id="381761"/>
    <lineage>
        <taxon>Eukaryota</taxon>
        <taxon>Viridiplantae</taxon>
        <taxon>Chlorophyta</taxon>
        <taxon>core chlorophytes</taxon>
        <taxon>Trebouxiophyceae</taxon>
        <taxon>Trebouxiophyceae incertae sedis</taxon>
        <taxon>Elliptochloris clade</taxon>
        <taxon>Elliptochloris</taxon>
    </lineage>
</organism>
<evidence type="ECO:0000256" key="1">
    <source>
        <dbReference type="ARBA" id="ARBA00001917"/>
    </source>
</evidence>
<dbReference type="PANTHER" id="PTHR11082">
    <property type="entry name" value="TRNA-DIHYDROURIDINE SYNTHASE"/>
    <property type="match status" value="1"/>
</dbReference>
<evidence type="ECO:0000256" key="3">
    <source>
        <dbReference type="ARBA" id="ARBA00022643"/>
    </source>
</evidence>
<dbReference type="Pfam" id="PF01207">
    <property type="entry name" value="Dus"/>
    <property type="match status" value="1"/>
</dbReference>
<comment type="cofactor">
    <cofactor evidence="1">
        <name>FMN</name>
        <dbReference type="ChEBI" id="CHEBI:58210"/>
    </cofactor>
</comment>
<dbReference type="EC" id="1.3.1.88" evidence="9"/>
<keyword evidence="5" id="KW-0521">NADP</keyword>
<comment type="catalytic activity">
    <reaction evidence="12">
        <text>5,6-dihydrouridine(16) in tRNA + NAD(+) = uridine(16) in tRNA + NADH + H(+)</text>
        <dbReference type="Rhea" id="RHEA:53380"/>
        <dbReference type="Rhea" id="RHEA-COMP:13543"/>
        <dbReference type="Rhea" id="RHEA-COMP:13544"/>
        <dbReference type="ChEBI" id="CHEBI:15378"/>
        <dbReference type="ChEBI" id="CHEBI:57540"/>
        <dbReference type="ChEBI" id="CHEBI:57945"/>
        <dbReference type="ChEBI" id="CHEBI:65315"/>
        <dbReference type="ChEBI" id="CHEBI:74443"/>
        <dbReference type="EC" id="1.3.1.88"/>
    </reaction>
    <physiologicalReaction direction="right-to-left" evidence="12">
        <dbReference type="Rhea" id="RHEA:53382"/>
    </physiologicalReaction>
</comment>
<proteinExistence type="inferred from homology"/>
<dbReference type="InterPro" id="IPR018517">
    <property type="entry name" value="tRNA_hU_synthase_CS"/>
</dbReference>
<keyword evidence="6" id="KW-0560">Oxidoreductase</keyword>
<comment type="caution">
    <text evidence="15">The sequence shown here is derived from an EMBL/GenBank/DDBJ whole genome shotgun (WGS) entry which is preliminary data.</text>
</comment>
<dbReference type="GO" id="GO:0050660">
    <property type="term" value="F:flavin adenine dinucleotide binding"/>
    <property type="evidence" value="ECO:0007669"/>
    <property type="project" value="InterPro"/>
</dbReference>
<sequence length="421" mass="45524">MAAPPLAAACTQAPAGGDFPLPDRPAVPHAEAAWAAFRAWGSPRFHVAPMVDASELPFRLLCRRYGAAAAYTPMLHSRLFLEDERYRAEHFTTCEADRPLFVQFCANDPDTLLAAARVAEPHCDAIDLNLGCPQHIARRGRYGAYLMDELPLVERLVRTLASGLRVPVSVKIRIFPELAHTLAYAHMLEAAGASIVAVHGRTRDQKKSHTVRADWDAIRAVKRALSVPVLANGNVRTLADAEACLAYTGCDGVLSAESLLADPALFWRRRGEPGGAWVPLDAPALLLEYLDLVDRHPVPNRMVRAHAFKILGAWLAEHVDLRNELHRGRADPASVRTLALTLRERIAASGRAAPVPVLTERARLRLEAEAARADAIAEQEREGLLLARLQAKRAAGAIAAAPPVGAGGLLETEAGLVAVQS</sequence>
<keyword evidence="2" id="KW-0285">Flavoprotein</keyword>
<evidence type="ECO:0000313" key="15">
    <source>
        <dbReference type="EMBL" id="KAK9827639.1"/>
    </source>
</evidence>
<keyword evidence="4" id="KW-0819">tRNA processing</keyword>
<comment type="similarity">
    <text evidence="8">Belongs to the Dus family. Dus1 subfamily.</text>
</comment>
<keyword evidence="3" id="KW-0288">FMN</keyword>
<dbReference type="GO" id="GO:0017150">
    <property type="term" value="F:tRNA dihydrouridine synthase activity"/>
    <property type="evidence" value="ECO:0007669"/>
    <property type="project" value="InterPro"/>
</dbReference>
<dbReference type="AlphaFoldDB" id="A0AAW1R1P6"/>
<evidence type="ECO:0000256" key="9">
    <source>
        <dbReference type="ARBA" id="ARBA00038890"/>
    </source>
</evidence>
<evidence type="ECO:0000256" key="11">
    <source>
        <dbReference type="ARBA" id="ARBA00047652"/>
    </source>
</evidence>
<dbReference type="PANTHER" id="PTHR11082:SF5">
    <property type="entry name" value="TRNA-DIHYDROURIDINE(16_17) SYNTHASE [NAD(P)(+)]-LIKE"/>
    <property type="match status" value="1"/>
</dbReference>
<evidence type="ECO:0000256" key="8">
    <source>
        <dbReference type="ARBA" id="ARBA00038313"/>
    </source>
</evidence>
<dbReference type="Proteomes" id="UP001445335">
    <property type="component" value="Unassembled WGS sequence"/>
</dbReference>
<dbReference type="InterPro" id="IPR035587">
    <property type="entry name" value="DUS-like_FMN-bd"/>
</dbReference>
<dbReference type="Gene3D" id="3.20.20.70">
    <property type="entry name" value="Aldolase class I"/>
    <property type="match status" value="1"/>
</dbReference>
<evidence type="ECO:0000256" key="13">
    <source>
        <dbReference type="ARBA" id="ARBA00049467"/>
    </source>
</evidence>
<dbReference type="InterPro" id="IPR013785">
    <property type="entry name" value="Aldolase_TIM"/>
</dbReference>
<evidence type="ECO:0000256" key="7">
    <source>
        <dbReference type="ARBA" id="ARBA00023027"/>
    </source>
</evidence>
<comment type="catalytic activity">
    <reaction evidence="10">
        <text>5,6-dihydrouridine(17) in tRNA + NAD(+) = uridine(17) in tRNA + NADH + H(+)</text>
        <dbReference type="Rhea" id="RHEA:53372"/>
        <dbReference type="Rhea" id="RHEA-COMP:13541"/>
        <dbReference type="Rhea" id="RHEA-COMP:13542"/>
        <dbReference type="ChEBI" id="CHEBI:15378"/>
        <dbReference type="ChEBI" id="CHEBI:57540"/>
        <dbReference type="ChEBI" id="CHEBI:57945"/>
        <dbReference type="ChEBI" id="CHEBI:65315"/>
        <dbReference type="ChEBI" id="CHEBI:74443"/>
        <dbReference type="EC" id="1.3.1.88"/>
    </reaction>
    <physiologicalReaction direction="right-to-left" evidence="10">
        <dbReference type="Rhea" id="RHEA:53374"/>
    </physiologicalReaction>
</comment>
<reference evidence="15 16" key="1">
    <citation type="journal article" date="2024" name="Nat. Commun.">
        <title>Phylogenomics reveals the evolutionary origins of lichenization in chlorophyte algae.</title>
        <authorList>
            <person name="Puginier C."/>
            <person name="Libourel C."/>
            <person name="Otte J."/>
            <person name="Skaloud P."/>
            <person name="Haon M."/>
            <person name="Grisel S."/>
            <person name="Petersen M."/>
            <person name="Berrin J.G."/>
            <person name="Delaux P.M."/>
            <person name="Dal Grande F."/>
            <person name="Keller J."/>
        </authorList>
    </citation>
    <scope>NUCLEOTIDE SEQUENCE [LARGE SCALE GENOMIC DNA]</scope>
    <source>
        <strain evidence="15 16">SAG 245.80</strain>
    </source>
</reference>
<name>A0AAW1R1P6_9CHLO</name>